<evidence type="ECO:0000256" key="1">
    <source>
        <dbReference type="SAM" id="Phobius"/>
    </source>
</evidence>
<feature type="transmembrane region" description="Helical" evidence="1">
    <location>
        <begin position="82"/>
        <end position="103"/>
    </location>
</feature>
<evidence type="ECO:0000313" key="2">
    <source>
        <dbReference type="EMBL" id="GIY35188.1"/>
    </source>
</evidence>
<keyword evidence="1" id="KW-0472">Membrane</keyword>
<proteinExistence type="predicted"/>
<gene>
    <name evidence="2" type="ORF">CEXT_19411</name>
</gene>
<reference evidence="2 3" key="1">
    <citation type="submission" date="2021-06" db="EMBL/GenBank/DDBJ databases">
        <title>Caerostris extrusa draft genome.</title>
        <authorList>
            <person name="Kono N."/>
            <person name="Arakawa K."/>
        </authorList>
    </citation>
    <scope>NUCLEOTIDE SEQUENCE [LARGE SCALE GENOMIC DNA]</scope>
</reference>
<name>A0AAV4SLC1_CAEEX</name>
<evidence type="ECO:0000313" key="3">
    <source>
        <dbReference type="Proteomes" id="UP001054945"/>
    </source>
</evidence>
<keyword evidence="1" id="KW-0812">Transmembrane</keyword>
<keyword evidence="3" id="KW-1185">Reference proteome</keyword>
<keyword evidence="1" id="KW-1133">Transmembrane helix</keyword>
<dbReference type="EMBL" id="BPLR01009870">
    <property type="protein sequence ID" value="GIY35188.1"/>
    <property type="molecule type" value="Genomic_DNA"/>
</dbReference>
<dbReference type="AlphaFoldDB" id="A0AAV4SLC1"/>
<organism evidence="2 3">
    <name type="scientific">Caerostris extrusa</name>
    <name type="common">Bark spider</name>
    <name type="synonym">Caerostris bankana</name>
    <dbReference type="NCBI Taxonomy" id="172846"/>
    <lineage>
        <taxon>Eukaryota</taxon>
        <taxon>Metazoa</taxon>
        <taxon>Ecdysozoa</taxon>
        <taxon>Arthropoda</taxon>
        <taxon>Chelicerata</taxon>
        <taxon>Arachnida</taxon>
        <taxon>Araneae</taxon>
        <taxon>Araneomorphae</taxon>
        <taxon>Entelegynae</taxon>
        <taxon>Araneoidea</taxon>
        <taxon>Araneidae</taxon>
        <taxon>Caerostris</taxon>
    </lineage>
</organism>
<sequence length="119" mass="14008">MYLNREETERGMFQPVRLERTNLKGEESELHDVTVVSTRSHECHGTHIGQGSSEGRAHTKGRLDVRLRINFGDGMGWYLEFWGWYGMVFRILGMIWEGIGWYLEFWGWLVFRILGLDVI</sequence>
<comment type="caution">
    <text evidence="2">The sequence shown here is derived from an EMBL/GenBank/DDBJ whole genome shotgun (WGS) entry which is preliminary data.</text>
</comment>
<protein>
    <submittedName>
        <fullName evidence="2">Uncharacterized protein</fullName>
    </submittedName>
</protein>
<accession>A0AAV4SLC1</accession>
<dbReference type="Proteomes" id="UP001054945">
    <property type="component" value="Unassembled WGS sequence"/>
</dbReference>